<evidence type="ECO:0000256" key="2">
    <source>
        <dbReference type="SAM" id="MobiDB-lite"/>
    </source>
</evidence>
<evidence type="ECO:0000259" key="3">
    <source>
        <dbReference type="SMART" id="SM00065"/>
    </source>
</evidence>
<organism evidence="5 6">
    <name type="scientific">Nonomuraea purpurea</name>
    <dbReference type="NCBI Taxonomy" id="1849276"/>
    <lineage>
        <taxon>Bacteria</taxon>
        <taxon>Bacillati</taxon>
        <taxon>Actinomycetota</taxon>
        <taxon>Actinomycetes</taxon>
        <taxon>Streptosporangiales</taxon>
        <taxon>Streptosporangiaceae</taxon>
        <taxon>Nonomuraea</taxon>
    </lineage>
</organism>
<dbReference type="InterPro" id="IPR029016">
    <property type="entry name" value="GAF-like_dom_sf"/>
</dbReference>
<accession>A0ABV8G496</accession>
<feature type="region of interest" description="Disordered" evidence="2">
    <location>
        <begin position="191"/>
        <end position="220"/>
    </location>
</feature>
<dbReference type="PANTHER" id="PTHR43156:SF2">
    <property type="entry name" value="STAGE II SPORULATION PROTEIN E"/>
    <property type="match status" value="1"/>
</dbReference>
<dbReference type="SUPFAM" id="SSF81606">
    <property type="entry name" value="PP2C-like"/>
    <property type="match status" value="1"/>
</dbReference>
<comment type="caution">
    <text evidence="5">The sequence shown here is derived from an EMBL/GenBank/DDBJ whole genome shotgun (WGS) entry which is preliminary data.</text>
</comment>
<dbReference type="InterPro" id="IPR036457">
    <property type="entry name" value="PPM-type-like_dom_sf"/>
</dbReference>
<gene>
    <name evidence="5" type="ORF">ACFOY2_07970</name>
</gene>
<dbReference type="Pfam" id="PF13185">
    <property type="entry name" value="GAF_2"/>
    <property type="match status" value="1"/>
</dbReference>
<dbReference type="EMBL" id="JBHSBI010000003">
    <property type="protein sequence ID" value="MFC4007152.1"/>
    <property type="molecule type" value="Genomic_DNA"/>
</dbReference>
<dbReference type="Pfam" id="PF07228">
    <property type="entry name" value="SpoIIE"/>
    <property type="match status" value="1"/>
</dbReference>
<feature type="domain" description="GAF" evidence="3">
    <location>
        <begin position="253"/>
        <end position="402"/>
    </location>
</feature>
<name>A0ABV8G496_9ACTN</name>
<dbReference type="CDD" id="cd16936">
    <property type="entry name" value="HATPase_RsbW-like"/>
    <property type="match status" value="1"/>
</dbReference>
<evidence type="ECO:0000313" key="5">
    <source>
        <dbReference type="EMBL" id="MFC4007152.1"/>
    </source>
</evidence>
<dbReference type="InterPro" id="IPR003018">
    <property type="entry name" value="GAF"/>
</dbReference>
<dbReference type="Gene3D" id="3.30.565.10">
    <property type="entry name" value="Histidine kinase-like ATPase, C-terminal domain"/>
    <property type="match status" value="1"/>
</dbReference>
<dbReference type="SUPFAM" id="SSF55781">
    <property type="entry name" value="GAF domain-like"/>
    <property type="match status" value="2"/>
</dbReference>
<feature type="domain" description="GAF" evidence="3">
    <location>
        <begin position="34"/>
        <end position="195"/>
    </location>
</feature>
<evidence type="ECO:0000256" key="1">
    <source>
        <dbReference type="ARBA" id="ARBA00022801"/>
    </source>
</evidence>
<evidence type="ECO:0000259" key="4">
    <source>
        <dbReference type="SMART" id="SM00331"/>
    </source>
</evidence>
<dbReference type="Gene3D" id="3.30.450.40">
    <property type="match status" value="2"/>
</dbReference>
<protein>
    <submittedName>
        <fullName evidence="5">SpoIIE family protein phosphatase</fullName>
    </submittedName>
</protein>
<dbReference type="InterPro" id="IPR003594">
    <property type="entry name" value="HATPase_dom"/>
</dbReference>
<dbReference type="InterPro" id="IPR052016">
    <property type="entry name" value="Bact_Sigma-Reg"/>
</dbReference>
<sequence>MNDQWAEQPHSPHVERQAGERMRLLKAVGDELHGVELLRFAVQQAVADLAGLGGMLHLRLPGVDGLCLVASSGLPPALTHVWRQIAWDDDAAAMLAVREGACVWHPAVYEAMGGHAPSTPVPPPRSGSRTRPWDFPAGTGILAVPLIAPDRPLGALSVLTTTPGEPTADQQVFVRTLACWVAGRLESFDAPGVPQPEKQPFASRSRKAGPEWNDTDVTDHWPPALERARVERTAAGQAARMLELTAALAEAITVQDVVKAVADRVLPPFGATGLVILFLEGDHLRPAGAVGYAPEFVEEICHFPMTDEYPIPRVIQERAPLFISSVEEYARCFPTWSDLPARAHKKAWAFLPMIVSGHPFGSCVISFDHPREFSGEERSLLTALSGLVAQALERARLYDAEHNRAQQLQHALLPRTLPTLPAVTAAARYLPAAKDMEVGGDWYDVIPLSSERVALVIGDVMGHGVTEAATMGRLRTAVHTLADLELPPDELLTHLNDLITDLGEDFYATCLYAVYDPTTRLCSFSRAGHPPPAILYPDGTVRFLKGEPNPPLGAATPPFDIVETHVPEGTVLILYTDGLVESATRDIDQGMALLAETVAGIIRRPPCRHRDHSSEAGQGCRECMEVFCDTLLTALLSPQQATNDDSALLIARTHLLGGDDIAFWSLPVDPRAAGQARSLVRDQLEIWHLDDLSMTTELLVSELIGNVVRHARGPVQLRLLRGRSLVCEVSDGSLTTPRIRRASDTDEGGRGLQLVAALSHRWGTRYTATGKCIWTEQSLPSA</sequence>
<dbReference type="PANTHER" id="PTHR43156">
    <property type="entry name" value="STAGE II SPORULATION PROTEIN E-RELATED"/>
    <property type="match status" value="1"/>
</dbReference>
<dbReference type="InterPro" id="IPR001932">
    <property type="entry name" value="PPM-type_phosphatase-like_dom"/>
</dbReference>
<keyword evidence="1" id="KW-0378">Hydrolase</keyword>
<dbReference type="Gene3D" id="3.60.40.10">
    <property type="entry name" value="PPM-type phosphatase domain"/>
    <property type="match status" value="1"/>
</dbReference>
<keyword evidence="6" id="KW-1185">Reference proteome</keyword>
<dbReference type="InterPro" id="IPR036890">
    <property type="entry name" value="HATPase_C_sf"/>
</dbReference>
<dbReference type="RefSeq" id="WP_379527277.1">
    <property type="nucleotide sequence ID" value="NZ_JBHSBI010000003.1"/>
</dbReference>
<dbReference type="Pfam" id="PF13581">
    <property type="entry name" value="HATPase_c_2"/>
    <property type="match status" value="1"/>
</dbReference>
<dbReference type="Proteomes" id="UP001595851">
    <property type="component" value="Unassembled WGS sequence"/>
</dbReference>
<reference evidence="6" key="1">
    <citation type="journal article" date="2019" name="Int. J. Syst. Evol. Microbiol.">
        <title>The Global Catalogue of Microorganisms (GCM) 10K type strain sequencing project: providing services to taxonomists for standard genome sequencing and annotation.</title>
        <authorList>
            <consortium name="The Broad Institute Genomics Platform"/>
            <consortium name="The Broad Institute Genome Sequencing Center for Infectious Disease"/>
            <person name="Wu L."/>
            <person name="Ma J."/>
        </authorList>
    </citation>
    <scope>NUCLEOTIDE SEQUENCE [LARGE SCALE GENOMIC DNA]</scope>
    <source>
        <strain evidence="6">TBRC 1276</strain>
    </source>
</reference>
<dbReference type="SMART" id="SM00065">
    <property type="entry name" value="GAF"/>
    <property type="match status" value="2"/>
</dbReference>
<feature type="domain" description="PPM-type phosphatase" evidence="4">
    <location>
        <begin position="423"/>
        <end position="653"/>
    </location>
</feature>
<proteinExistence type="predicted"/>
<dbReference type="SMART" id="SM00331">
    <property type="entry name" value="PP2C_SIG"/>
    <property type="match status" value="1"/>
</dbReference>
<evidence type="ECO:0000313" key="6">
    <source>
        <dbReference type="Proteomes" id="UP001595851"/>
    </source>
</evidence>